<proteinExistence type="predicted"/>
<feature type="compositionally biased region" description="Low complexity" evidence="5">
    <location>
        <begin position="27"/>
        <end position="36"/>
    </location>
</feature>
<dbReference type="Proteomes" id="UP000694385">
    <property type="component" value="Unassembled WGS sequence"/>
</dbReference>
<evidence type="ECO:0000256" key="5">
    <source>
        <dbReference type="SAM" id="MobiDB-lite"/>
    </source>
</evidence>
<evidence type="ECO:0000259" key="7">
    <source>
        <dbReference type="Pfam" id="PF01490"/>
    </source>
</evidence>
<dbReference type="GO" id="GO:0015187">
    <property type="term" value="F:glycine transmembrane transporter activity"/>
    <property type="evidence" value="ECO:0007669"/>
    <property type="project" value="TreeGrafter"/>
</dbReference>
<feature type="transmembrane region" description="Helical" evidence="6">
    <location>
        <begin position="78"/>
        <end position="99"/>
    </location>
</feature>
<feature type="transmembrane region" description="Helical" evidence="6">
    <location>
        <begin position="439"/>
        <end position="456"/>
    </location>
</feature>
<dbReference type="GO" id="GO:0005774">
    <property type="term" value="C:vacuolar membrane"/>
    <property type="evidence" value="ECO:0007669"/>
    <property type="project" value="TreeGrafter"/>
</dbReference>
<dbReference type="AlphaFoldDB" id="A0A8C5KHN4"/>
<dbReference type="InterPro" id="IPR013057">
    <property type="entry name" value="AA_transpt_TM"/>
</dbReference>
<evidence type="ECO:0000313" key="9">
    <source>
        <dbReference type="Proteomes" id="UP000694385"/>
    </source>
</evidence>
<sequence length="474" mass="51179">MPEASLLGKGGNRDQNLHCGSKAPLESSSSSSSSSSGDPRDGEAVSLSLMKILVHLLKTNIGTGLLGLPLAVKNAGLLVGPVSLVAIGVLTVHCMDMVLNCAHHLAQRLQKTCVNYEEAAMYSLEACPNSWLRTHSVWGRYTVSALLVTTQLGFCSAYFMFMAENLQQIVEEASITSNTCQPRKAVVLTPRLDVRLYMLMILPFLALLVLVHNPRALAIFSTLASITTLGSLALIFEYLIQLPHTSSLPLAGSWKTFLLFLGTAIFTFEGVGMVLPLKNQTKNPQQFSCVLYGGMSLVIVLYVCLGTLGYMKFGSDTQASITLNLPSCWWHQSVKLLYSIGIFFTYALQFQVPAEIIVPLAVSHVSESWALLVDLTVRTALVCLTCFSAILIPRLDLVLSLVGSVSSSALALIIPPLLEVATFSSEDVSRVTIAKDVMISILGFLGCIFGTYQALYELSQPVNPPMGNSTGVYA</sequence>
<feature type="domain" description="Amino acid transporter transmembrane" evidence="7">
    <location>
        <begin position="48"/>
        <end position="454"/>
    </location>
</feature>
<dbReference type="GO" id="GO:0015180">
    <property type="term" value="F:L-alanine transmembrane transporter activity"/>
    <property type="evidence" value="ECO:0007669"/>
    <property type="project" value="TreeGrafter"/>
</dbReference>
<evidence type="ECO:0000256" key="1">
    <source>
        <dbReference type="ARBA" id="ARBA00004141"/>
    </source>
</evidence>
<reference evidence="8" key="2">
    <citation type="submission" date="2025-09" db="UniProtKB">
        <authorList>
            <consortium name="Ensembl"/>
        </authorList>
    </citation>
    <scope>IDENTIFICATION</scope>
</reference>
<evidence type="ECO:0000256" key="4">
    <source>
        <dbReference type="ARBA" id="ARBA00023136"/>
    </source>
</evidence>
<reference evidence="8" key="1">
    <citation type="submission" date="2025-08" db="UniProtKB">
        <authorList>
            <consortium name="Ensembl"/>
        </authorList>
    </citation>
    <scope>IDENTIFICATION</scope>
</reference>
<dbReference type="Ensembl" id="ENSJJAT00000014636.1">
    <property type="protein sequence ID" value="ENSJJAP00000008212.1"/>
    <property type="gene ID" value="ENSJJAG00000012424.1"/>
</dbReference>
<keyword evidence="2 6" id="KW-0812">Transmembrane</keyword>
<gene>
    <name evidence="8" type="primary">LOC101594124</name>
</gene>
<feature type="region of interest" description="Disordered" evidence="5">
    <location>
        <begin position="1"/>
        <end position="42"/>
    </location>
</feature>
<evidence type="ECO:0000256" key="6">
    <source>
        <dbReference type="SAM" id="Phobius"/>
    </source>
</evidence>
<keyword evidence="3 6" id="KW-1133">Transmembrane helix</keyword>
<feature type="transmembrane region" description="Helical" evidence="6">
    <location>
        <begin position="194"/>
        <end position="211"/>
    </location>
</feature>
<keyword evidence="4 6" id="KW-0472">Membrane</keyword>
<keyword evidence="9" id="KW-1185">Reference proteome</keyword>
<dbReference type="GeneTree" id="ENSGT00940000162406"/>
<dbReference type="PANTHER" id="PTHR22950:SF258">
    <property type="entry name" value="PROTON-COUPLED AMINO ACID TRANSPORTER 3"/>
    <property type="match status" value="1"/>
</dbReference>
<feature type="transmembrane region" description="Helical" evidence="6">
    <location>
        <begin position="329"/>
        <end position="348"/>
    </location>
</feature>
<feature type="transmembrane region" description="Helical" evidence="6">
    <location>
        <begin position="218"/>
        <end position="236"/>
    </location>
</feature>
<organism evidence="8 9">
    <name type="scientific">Jaculus jaculus</name>
    <name type="common">Lesser Egyptian jerboa</name>
    <dbReference type="NCBI Taxonomy" id="51337"/>
    <lineage>
        <taxon>Eukaryota</taxon>
        <taxon>Metazoa</taxon>
        <taxon>Chordata</taxon>
        <taxon>Craniata</taxon>
        <taxon>Vertebrata</taxon>
        <taxon>Euteleostomi</taxon>
        <taxon>Mammalia</taxon>
        <taxon>Eutheria</taxon>
        <taxon>Euarchontoglires</taxon>
        <taxon>Glires</taxon>
        <taxon>Rodentia</taxon>
        <taxon>Myomorpha</taxon>
        <taxon>Dipodoidea</taxon>
        <taxon>Dipodidae</taxon>
        <taxon>Dipodinae</taxon>
        <taxon>Jaculus</taxon>
    </lineage>
</organism>
<evidence type="ECO:0000313" key="8">
    <source>
        <dbReference type="Ensembl" id="ENSJJAP00000008212.1"/>
    </source>
</evidence>
<feature type="transmembrane region" description="Helical" evidence="6">
    <location>
        <begin position="369"/>
        <end position="392"/>
    </location>
</feature>
<dbReference type="OMA" id="NQMKNPQ"/>
<name>A0A8C5KHN4_JACJA</name>
<evidence type="ECO:0000256" key="2">
    <source>
        <dbReference type="ARBA" id="ARBA00022692"/>
    </source>
</evidence>
<evidence type="ECO:0000256" key="3">
    <source>
        <dbReference type="ARBA" id="ARBA00022989"/>
    </source>
</evidence>
<feature type="transmembrane region" description="Helical" evidence="6">
    <location>
        <begin position="398"/>
        <end position="418"/>
    </location>
</feature>
<dbReference type="GO" id="GO:0005280">
    <property type="term" value="F:amino acid:proton symporter activity"/>
    <property type="evidence" value="ECO:0007669"/>
    <property type="project" value="TreeGrafter"/>
</dbReference>
<feature type="transmembrane region" description="Helical" evidence="6">
    <location>
        <begin position="256"/>
        <end position="277"/>
    </location>
</feature>
<dbReference type="Pfam" id="PF01490">
    <property type="entry name" value="Aa_trans"/>
    <property type="match status" value="1"/>
</dbReference>
<dbReference type="PANTHER" id="PTHR22950">
    <property type="entry name" value="AMINO ACID TRANSPORTER"/>
    <property type="match status" value="1"/>
</dbReference>
<feature type="transmembrane region" description="Helical" evidence="6">
    <location>
        <begin position="141"/>
        <end position="161"/>
    </location>
</feature>
<protein>
    <submittedName>
        <fullName evidence="8">Solute carrier family 36 (proton/amino acid symporter), member 3</fullName>
    </submittedName>
</protein>
<feature type="transmembrane region" description="Helical" evidence="6">
    <location>
        <begin position="289"/>
        <end position="309"/>
    </location>
</feature>
<dbReference type="GO" id="GO:0015193">
    <property type="term" value="F:L-proline transmembrane transporter activity"/>
    <property type="evidence" value="ECO:0007669"/>
    <property type="project" value="TreeGrafter"/>
</dbReference>
<accession>A0A8C5KHN4</accession>
<comment type="subcellular location">
    <subcellularLocation>
        <location evidence="1">Membrane</location>
        <topology evidence="1">Multi-pass membrane protein</topology>
    </subcellularLocation>
</comment>